<name>A0A1D8AC95_9SPHN</name>
<proteinExistence type="predicted"/>
<evidence type="ECO:0000313" key="2">
    <source>
        <dbReference type="Proteomes" id="UP000094626"/>
    </source>
</evidence>
<dbReference type="InterPro" id="IPR006521">
    <property type="entry name" value="Tail_protein_I"/>
</dbReference>
<keyword evidence="1" id="KW-0614">Plasmid</keyword>
<evidence type="ECO:0000313" key="1">
    <source>
        <dbReference type="EMBL" id="AOR79742.1"/>
    </source>
</evidence>
<keyword evidence="2" id="KW-1185">Reference proteome</keyword>
<reference evidence="2" key="1">
    <citation type="journal article" date="2017" name="J. Biotechnol.">
        <title>Complete genome sequence of Novosphingobium resinovorum SA1, a versatile xenobiotic-degrading bacterium capable of utilizing sulfanilic acid.</title>
        <authorList>
            <person name="Hegedus B."/>
            <person name="Kos P.B."/>
            <person name="Balint B."/>
            <person name="Maroti G."/>
            <person name="Gan H.M."/>
            <person name="Perei K."/>
            <person name="Rakhely G."/>
        </authorList>
    </citation>
    <scope>NUCLEOTIDE SEQUENCE [LARGE SCALE GENOMIC DNA]</scope>
    <source>
        <strain evidence="2">SA1</strain>
    </source>
</reference>
<dbReference type="OrthoDB" id="626916at2"/>
<organism evidence="1 2">
    <name type="scientific">Novosphingobium resinovorum</name>
    <dbReference type="NCBI Taxonomy" id="158500"/>
    <lineage>
        <taxon>Bacteria</taxon>
        <taxon>Pseudomonadati</taxon>
        <taxon>Pseudomonadota</taxon>
        <taxon>Alphaproteobacteria</taxon>
        <taxon>Sphingomonadales</taxon>
        <taxon>Sphingomonadaceae</taxon>
        <taxon>Novosphingobium</taxon>
    </lineage>
</organism>
<protein>
    <recommendedName>
        <fullName evidence="3">Phage tail protein</fullName>
    </recommendedName>
</protein>
<dbReference type="Proteomes" id="UP000094626">
    <property type="component" value="Plasmid pSA1"/>
</dbReference>
<evidence type="ECO:0008006" key="3">
    <source>
        <dbReference type="Google" id="ProtNLM"/>
    </source>
</evidence>
<accession>A0A1D8AC95</accession>
<geneLocation type="plasmid" evidence="1 2">
    <name>pSA1</name>
</geneLocation>
<dbReference type="AlphaFoldDB" id="A0A1D8AC95"/>
<dbReference type="KEGG" id="nre:BES08_23515"/>
<sequence length="729" mass="76939">MMRMDADRLYAALPAYLREADLNAGGAVTALFDIMGGEADRVARAIEELSESWFIETCPEWAVPYIADLLAVRALTPTENFSKRAWVAQTVGLRRRKGTLGIIGTLTRATTGWPAVPAEMFRRLATTQALRHLRLDAPATATVREPERMRRHDTAFDALPHTLDARPIARGRGRYNVPNIGIFAWRQQVYPLAAVEAAPAGPGRFLCDPAGRELPLWNPPSPLAADVPAGEADLPTLLDRRRLYLELEAMRADMAAGRTPTPLWFDDRPPVQLWVQASTSDAFVAVPSAELASADLHDVADARGWRRPPATLDYLDATGSTVTRAITAAFDPVRGRIAFPEGVEPAGVHVRHALAAPGDLGGGPYDRSTAIATLLGGREITWQVGVSRRRAPLPGIMLASLTEAVALWNAQPAGTVGAIVLLDNDRFDEDLTGPRTIALPRGSLLLLASADWPETPREGGGSDLRPGSLTARDRRACVTGDIAVAGTAPADALDPGALVIDGLLVGGALRVAADGSANLGELVVSNSTVLGADGLTIAGDHDRLNVTLRRSVLPALSAPATVPGLDVTESVVLGPATMPGARAVLSGATVLGQTQVRSITASDCIFARTLAATRRQVGCLRYSLVPPGSTGPRQFRCQPDLAIREAGAAADQAAIAARLGLAFETLEPGAAGFARLSWGSDPALTQGAANGGSMGVWRFLEEPQRRANLAIALDEYLGLGLEAGLLPAS</sequence>
<dbReference type="Pfam" id="PF09684">
    <property type="entry name" value="Tail_P2_I"/>
    <property type="match status" value="1"/>
</dbReference>
<dbReference type="EMBL" id="CP017076">
    <property type="protein sequence ID" value="AOR79742.1"/>
    <property type="molecule type" value="Genomic_DNA"/>
</dbReference>
<gene>
    <name evidence="1" type="ORF">BES08_23515</name>
</gene>